<comment type="caution">
    <text evidence="1">The sequence shown here is derived from an EMBL/GenBank/DDBJ whole genome shotgun (WGS) entry which is preliminary data.</text>
</comment>
<accession>A0ABR3AY84</accession>
<gene>
    <name evidence="1" type="ORF">J3Q64DRAFT_1640974</name>
</gene>
<sequence>LLQLSMHESVSVQSIAFTLALKYNMSLDNIVTSGNWSSCEDFQQYYNHN</sequence>
<name>A0ABR3AY84_PHYBL</name>
<dbReference type="EMBL" id="JBCLYO010000011">
    <property type="protein sequence ID" value="KAL0085101.1"/>
    <property type="molecule type" value="Genomic_DNA"/>
</dbReference>
<dbReference type="Proteomes" id="UP001448207">
    <property type="component" value="Unassembled WGS sequence"/>
</dbReference>
<evidence type="ECO:0008006" key="3">
    <source>
        <dbReference type="Google" id="ProtNLM"/>
    </source>
</evidence>
<evidence type="ECO:0000313" key="2">
    <source>
        <dbReference type="Proteomes" id="UP001448207"/>
    </source>
</evidence>
<organism evidence="1 2">
    <name type="scientific">Phycomyces blakesleeanus</name>
    <dbReference type="NCBI Taxonomy" id="4837"/>
    <lineage>
        <taxon>Eukaryota</taxon>
        <taxon>Fungi</taxon>
        <taxon>Fungi incertae sedis</taxon>
        <taxon>Mucoromycota</taxon>
        <taxon>Mucoromycotina</taxon>
        <taxon>Mucoromycetes</taxon>
        <taxon>Mucorales</taxon>
        <taxon>Phycomycetaceae</taxon>
        <taxon>Phycomyces</taxon>
    </lineage>
</organism>
<feature type="non-terminal residue" evidence="1">
    <location>
        <position position="1"/>
    </location>
</feature>
<protein>
    <recommendedName>
        <fullName evidence="3">Homeodomain-like DNA binding domain-containing transcription factor</fullName>
    </recommendedName>
</protein>
<reference evidence="1 2" key="1">
    <citation type="submission" date="2024-04" db="EMBL/GenBank/DDBJ databases">
        <title>Symmetric and asymmetric DNA N6-adenine methylation regulates different biological responses in Mucorales.</title>
        <authorList>
            <consortium name="Lawrence Berkeley National Laboratory"/>
            <person name="Lax C."/>
            <person name="Mondo S.J."/>
            <person name="Osorio-Concepcion M."/>
            <person name="Muszewska A."/>
            <person name="Corrochano-Luque M."/>
            <person name="Gutierrez G."/>
            <person name="Riley R."/>
            <person name="Lipzen A."/>
            <person name="Guo J."/>
            <person name="Hundley H."/>
            <person name="Amirebrahimi M."/>
            <person name="Ng V."/>
            <person name="Lorenzo-Gutierrez D."/>
            <person name="Binder U."/>
            <person name="Yang J."/>
            <person name="Song Y."/>
            <person name="Canovas D."/>
            <person name="Navarro E."/>
            <person name="Freitag M."/>
            <person name="Gabaldon T."/>
            <person name="Grigoriev I.V."/>
            <person name="Corrochano L.M."/>
            <person name="Nicolas F.E."/>
            <person name="Garre V."/>
        </authorList>
    </citation>
    <scope>NUCLEOTIDE SEQUENCE [LARGE SCALE GENOMIC DNA]</scope>
    <source>
        <strain evidence="1 2">L51</strain>
    </source>
</reference>
<keyword evidence="2" id="KW-1185">Reference proteome</keyword>
<evidence type="ECO:0000313" key="1">
    <source>
        <dbReference type="EMBL" id="KAL0085101.1"/>
    </source>
</evidence>
<proteinExistence type="predicted"/>